<dbReference type="RefSeq" id="WP_110919387.1">
    <property type="nucleotide sequence ID" value="NZ_PNJG02000001.1"/>
</dbReference>
<evidence type="ECO:0000313" key="2">
    <source>
        <dbReference type="EMBL" id="RKQ36852.1"/>
    </source>
</evidence>
<protein>
    <submittedName>
        <fullName evidence="2">ABC transporter permease</fullName>
    </submittedName>
</protein>
<keyword evidence="1" id="KW-0812">Transmembrane</keyword>
<evidence type="ECO:0000313" key="3">
    <source>
        <dbReference type="Proteomes" id="UP000249516"/>
    </source>
</evidence>
<feature type="transmembrane region" description="Helical" evidence="1">
    <location>
        <begin position="169"/>
        <end position="191"/>
    </location>
</feature>
<evidence type="ECO:0000256" key="1">
    <source>
        <dbReference type="SAM" id="Phobius"/>
    </source>
</evidence>
<feature type="transmembrane region" description="Helical" evidence="1">
    <location>
        <begin position="132"/>
        <end position="157"/>
    </location>
</feature>
<proteinExistence type="predicted"/>
<keyword evidence="1" id="KW-0472">Membrane</keyword>
<feature type="transmembrane region" description="Helical" evidence="1">
    <location>
        <begin position="224"/>
        <end position="246"/>
    </location>
</feature>
<comment type="caution">
    <text evidence="2">The sequence shown here is derived from an EMBL/GenBank/DDBJ whole genome shotgun (WGS) entry which is preliminary data.</text>
</comment>
<dbReference type="Proteomes" id="UP000249516">
    <property type="component" value="Unassembled WGS sequence"/>
</dbReference>
<keyword evidence="3" id="KW-1185">Reference proteome</keyword>
<gene>
    <name evidence="2" type="ORF">C1C97_004385</name>
</gene>
<feature type="transmembrane region" description="Helical" evidence="1">
    <location>
        <begin position="97"/>
        <end position="120"/>
    </location>
</feature>
<sequence length="253" mass="26312">MSLTYTAHDVRRNLRSIPNLVFVALLPAVLFILFGAVQGWSDARLPGGNVSAYVMVSMAVYGAVTATTAISAGAAVERLQGWGRQLALTPMGTGGYAATKVAVALLIAVLPVVIVFLVGAFTNASMDDLWRWALAAVLCVVVSVVFAFYGLAAGLIFRSDTAVGAASGALVVFAFFGNVFMPLSGGMLTVARFTPMYGIVGIARYPVTEGEVATMGGAPQTDSLLWLVVNAVAWAAVFGIIALLAARSSTGRR</sequence>
<name>A0A495AAH9_9MICC</name>
<keyword evidence="1" id="KW-1133">Transmembrane helix</keyword>
<dbReference type="EMBL" id="PNJG02000001">
    <property type="protein sequence ID" value="RKQ36852.1"/>
    <property type="molecule type" value="Genomic_DNA"/>
</dbReference>
<dbReference type="AlphaFoldDB" id="A0A495AAH9"/>
<feature type="transmembrane region" description="Helical" evidence="1">
    <location>
        <begin position="20"/>
        <end position="40"/>
    </location>
</feature>
<feature type="transmembrane region" description="Helical" evidence="1">
    <location>
        <begin position="52"/>
        <end position="76"/>
    </location>
</feature>
<dbReference type="OrthoDB" id="63188at2"/>
<reference evidence="2 3" key="1">
    <citation type="submission" date="2018-10" db="EMBL/GenBank/DDBJ databases">
        <title>Kocuria tytouropygialis sp. nov., isolated from the uropygial gland of an American barn owl (Tyto furcata).</title>
        <authorList>
            <person name="Braun M.S."/>
            <person name="Wang E."/>
            <person name="Zimmermann S."/>
            <person name="Wagner H."/>
            <person name="Wink M."/>
        </authorList>
    </citation>
    <scope>NUCLEOTIDE SEQUENCE [LARGE SCALE GENOMIC DNA]</scope>
    <source>
        <strain evidence="2 3">442</strain>
    </source>
</reference>
<accession>A0A495AAH9</accession>
<organism evidence="2 3">
    <name type="scientific">Kocuria tytonis</name>
    <dbReference type="NCBI Taxonomy" id="2054280"/>
    <lineage>
        <taxon>Bacteria</taxon>
        <taxon>Bacillati</taxon>
        <taxon>Actinomycetota</taxon>
        <taxon>Actinomycetes</taxon>
        <taxon>Micrococcales</taxon>
        <taxon>Micrococcaceae</taxon>
        <taxon>Kocuria</taxon>
    </lineage>
</organism>